<dbReference type="PANTHER" id="PTHR42823:SF3">
    <property type="entry name" value="ATP SYNTHASE SUBUNIT A, CHLOROPLASTIC"/>
    <property type="match status" value="1"/>
</dbReference>
<comment type="caution">
    <text evidence="11">The sequence shown here is derived from an EMBL/GenBank/DDBJ whole genome shotgun (WGS) entry which is preliminary data.</text>
</comment>
<keyword evidence="3" id="KW-0813">Transport</keyword>
<evidence type="ECO:0000256" key="3">
    <source>
        <dbReference type="ARBA" id="ARBA00022448"/>
    </source>
</evidence>
<evidence type="ECO:0000256" key="9">
    <source>
        <dbReference type="ARBA" id="ARBA00023136"/>
    </source>
</evidence>
<gene>
    <name evidence="11" type="ORF">Ahy_B02g059174</name>
</gene>
<comment type="subcellular location">
    <subcellularLocation>
        <location evidence="1">Membrane</location>
        <topology evidence="1">Multi-pass membrane protein</topology>
    </subcellularLocation>
</comment>
<evidence type="ECO:0000256" key="4">
    <source>
        <dbReference type="ARBA" id="ARBA00022547"/>
    </source>
</evidence>
<evidence type="ECO:0000313" key="11">
    <source>
        <dbReference type="EMBL" id="RYR25437.1"/>
    </source>
</evidence>
<keyword evidence="5" id="KW-0812">Transmembrane</keyword>
<evidence type="ECO:0000256" key="8">
    <source>
        <dbReference type="ARBA" id="ARBA00023065"/>
    </source>
</evidence>
<keyword evidence="10" id="KW-0066">ATP synthesis</keyword>
<name>A0A445AG81_ARAHY</name>
<organism evidence="11 12">
    <name type="scientific">Arachis hypogaea</name>
    <name type="common">Peanut</name>
    <dbReference type="NCBI Taxonomy" id="3818"/>
    <lineage>
        <taxon>Eukaryota</taxon>
        <taxon>Viridiplantae</taxon>
        <taxon>Streptophyta</taxon>
        <taxon>Embryophyta</taxon>
        <taxon>Tracheophyta</taxon>
        <taxon>Spermatophyta</taxon>
        <taxon>Magnoliopsida</taxon>
        <taxon>eudicotyledons</taxon>
        <taxon>Gunneridae</taxon>
        <taxon>Pentapetalae</taxon>
        <taxon>rosids</taxon>
        <taxon>fabids</taxon>
        <taxon>Fabales</taxon>
        <taxon>Fabaceae</taxon>
        <taxon>Papilionoideae</taxon>
        <taxon>50 kb inversion clade</taxon>
        <taxon>dalbergioids sensu lato</taxon>
        <taxon>Dalbergieae</taxon>
        <taxon>Pterocarpus clade</taxon>
        <taxon>Arachis</taxon>
    </lineage>
</organism>
<dbReference type="Proteomes" id="UP000289738">
    <property type="component" value="Chromosome B02"/>
</dbReference>
<dbReference type="GO" id="GO:0015986">
    <property type="term" value="P:proton motive force-driven ATP synthesis"/>
    <property type="evidence" value="ECO:0007669"/>
    <property type="project" value="InterPro"/>
</dbReference>
<evidence type="ECO:0000256" key="6">
    <source>
        <dbReference type="ARBA" id="ARBA00022781"/>
    </source>
</evidence>
<dbReference type="AlphaFoldDB" id="A0A445AG81"/>
<proteinExistence type="inferred from homology"/>
<keyword evidence="7" id="KW-1133">Transmembrane helix</keyword>
<evidence type="ECO:0000313" key="12">
    <source>
        <dbReference type="Proteomes" id="UP000289738"/>
    </source>
</evidence>
<keyword evidence="8" id="KW-0406">Ion transport</keyword>
<keyword evidence="9" id="KW-0472">Membrane</keyword>
<dbReference type="InterPro" id="IPR045082">
    <property type="entry name" value="ATP_syn_F0_a_bact/chloroplast"/>
</dbReference>
<dbReference type="EMBL" id="SDMP01000012">
    <property type="protein sequence ID" value="RYR25437.1"/>
    <property type="molecule type" value="Genomic_DNA"/>
</dbReference>
<dbReference type="GO" id="GO:0015078">
    <property type="term" value="F:proton transmembrane transporter activity"/>
    <property type="evidence" value="ECO:0007669"/>
    <property type="project" value="InterPro"/>
</dbReference>
<evidence type="ECO:0000256" key="2">
    <source>
        <dbReference type="ARBA" id="ARBA00006810"/>
    </source>
</evidence>
<dbReference type="STRING" id="3818.A0A445AG81"/>
<evidence type="ECO:0000256" key="7">
    <source>
        <dbReference type="ARBA" id="ARBA00022989"/>
    </source>
</evidence>
<dbReference type="InterPro" id="IPR035908">
    <property type="entry name" value="F0_ATP_A_sf"/>
</dbReference>
<dbReference type="PANTHER" id="PTHR42823">
    <property type="entry name" value="ATP SYNTHASE SUBUNIT A, CHLOROPLASTIC"/>
    <property type="match status" value="1"/>
</dbReference>
<evidence type="ECO:0000256" key="1">
    <source>
        <dbReference type="ARBA" id="ARBA00004141"/>
    </source>
</evidence>
<dbReference type="Gene3D" id="1.20.120.220">
    <property type="entry name" value="ATP synthase, F0 complex, subunit A"/>
    <property type="match status" value="1"/>
</dbReference>
<reference evidence="11 12" key="1">
    <citation type="submission" date="2019-01" db="EMBL/GenBank/DDBJ databases">
        <title>Sequencing of cultivated peanut Arachis hypogaea provides insights into genome evolution and oil improvement.</title>
        <authorList>
            <person name="Chen X."/>
        </authorList>
    </citation>
    <scope>NUCLEOTIDE SEQUENCE [LARGE SCALE GENOMIC DNA]</scope>
    <source>
        <strain evidence="12">cv. Fuhuasheng</strain>
        <tissue evidence="11">Leaves</tissue>
    </source>
</reference>
<comment type="similarity">
    <text evidence="2">Belongs to the ATPase A chain family.</text>
</comment>
<accession>A0A445AG81</accession>
<keyword evidence="4" id="KW-0138">CF(0)</keyword>
<evidence type="ECO:0000256" key="5">
    <source>
        <dbReference type="ARBA" id="ARBA00022692"/>
    </source>
</evidence>
<keyword evidence="12" id="KW-1185">Reference proteome</keyword>
<protein>
    <submittedName>
        <fullName evidence="11">Uncharacterized protein</fullName>
    </submittedName>
</protein>
<evidence type="ECO:0000256" key="10">
    <source>
        <dbReference type="ARBA" id="ARBA00023310"/>
    </source>
</evidence>
<dbReference type="GO" id="GO:0045259">
    <property type="term" value="C:proton-transporting ATP synthase complex"/>
    <property type="evidence" value="ECO:0007669"/>
    <property type="project" value="UniProtKB-KW"/>
</dbReference>
<keyword evidence="6" id="KW-0375">Hydrogen ion transport</keyword>
<sequence length="31" mass="3324">MFLGLFTSGIQALIFATLAAAYIGESMEGYH</sequence>